<keyword evidence="1" id="KW-0472">Membrane</keyword>
<dbReference type="RefSeq" id="WP_367626184.1">
    <property type="nucleotide sequence ID" value="NZ_JBFNQD010000015.1"/>
</dbReference>
<dbReference type="Proteomes" id="UP001555786">
    <property type="component" value="Unassembled WGS sequence"/>
</dbReference>
<protein>
    <recommendedName>
        <fullName evidence="4">DUF2975 domain-containing protein</fullName>
    </recommendedName>
</protein>
<feature type="transmembrane region" description="Helical" evidence="1">
    <location>
        <begin position="219"/>
        <end position="239"/>
    </location>
</feature>
<feature type="transmembrane region" description="Helical" evidence="1">
    <location>
        <begin position="179"/>
        <end position="198"/>
    </location>
</feature>
<accession>A0ABV3PUZ2</accession>
<gene>
    <name evidence="2" type="ORF">ABXS05_28335</name>
</gene>
<proteinExistence type="predicted"/>
<comment type="caution">
    <text evidence="2">The sequence shown here is derived from an EMBL/GenBank/DDBJ whole genome shotgun (WGS) entry which is preliminary data.</text>
</comment>
<evidence type="ECO:0008006" key="4">
    <source>
        <dbReference type="Google" id="ProtNLM"/>
    </source>
</evidence>
<sequence>MRTLWDVASTNPGLTADDKAAIDARFPPAPPTVSGPVEWVKLNEASQIVGRYLLPEQLDIEYPILLSLAARRGLSNLDVHKKSAEFFEPNANGDAVANGAAQAAKKCLAYLALLDDLQRDFIDTRNKRELRMEVARRLLGYGCILLVVAVLPFVILAVIATWQAPATGPGTLYSSNPVFGFGLVMAFGLLGAFFSRVTQFQTDSPALSFDQVMNSYRPDVLRVRLLVGMMGAMVFYFLMRSGIVGGTIFPKLSDVSLSTVSVLQEANGDTTVASSKPEASGLTILLPSTELAKLLVWSFLAGFSERLVRNTLDTTVAKAEQAKP</sequence>
<keyword evidence="1" id="KW-1133">Transmembrane helix</keyword>
<feature type="transmembrane region" description="Helical" evidence="1">
    <location>
        <begin position="138"/>
        <end position="159"/>
    </location>
</feature>
<evidence type="ECO:0000313" key="3">
    <source>
        <dbReference type="Proteomes" id="UP001555786"/>
    </source>
</evidence>
<reference evidence="2 3" key="1">
    <citation type="submission" date="2024-07" db="EMBL/GenBank/DDBJ databases">
        <title>Description of Labrys sedimenti sp. nov., isolated from a diclofenac-degrading enrichment culture.</title>
        <authorList>
            <person name="Tancsics A."/>
            <person name="Csepanyi A."/>
        </authorList>
    </citation>
    <scope>NUCLEOTIDE SEQUENCE [LARGE SCALE GENOMIC DNA]</scope>
    <source>
        <strain evidence="2 3">LMG 23578</strain>
    </source>
</reference>
<keyword evidence="1" id="KW-0812">Transmembrane</keyword>
<evidence type="ECO:0000313" key="2">
    <source>
        <dbReference type="EMBL" id="MEW9309492.1"/>
    </source>
</evidence>
<evidence type="ECO:0000256" key="1">
    <source>
        <dbReference type="SAM" id="Phobius"/>
    </source>
</evidence>
<dbReference type="EMBL" id="JBFNQD010000015">
    <property type="protein sequence ID" value="MEW9309492.1"/>
    <property type="molecule type" value="Genomic_DNA"/>
</dbReference>
<name>A0ABV3PUZ2_9HYPH</name>
<keyword evidence="3" id="KW-1185">Reference proteome</keyword>
<organism evidence="2 3">
    <name type="scientific">Labrys neptuniae</name>
    <dbReference type="NCBI Taxonomy" id="376174"/>
    <lineage>
        <taxon>Bacteria</taxon>
        <taxon>Pseudomonadati</taxon>
        <taxon>Pseudomonadota</taxon>
        <taxon>Alphaproteobacteria</taxon>
        <taxon>Hyphomicrobiales</taxon>
        <taxon>Xanthobacteraceae</taxon>
        <taxon>Labrys</taxon>
    </lineage>
</organism>